<organism evidence="3 4">
    <name type="scientific">Pigmentiphaga litoralis</name>
    <dbReference type="NCBI Taxonomy" id="516702"/>
    <lineage>
        <taxon>Bacteria</taxon>
        <taxon>Pseudomonadati</taxon>
        <taxon>Pseudomonadota</taxon>
        <taxon>Betaproteobacteria</taxon>
        <taxon>Burkholderiales</taxon>
        <taxon>Alcaligenaceae</taxon>
        <taxon>Pigmentiphaga</taxon>
    </lineage>
</organism>
<dbReference type="PIRSF" id="PIRSF017082">
    <property type="entry name" value="YflP"/>
    <property type="match status" value="1"/>
</dbReference>
<dbReference type="PANTHER" id="PTHR42928">
    <property type="entry name" value="TRICARBOXYLATE-BINDING PROTEIN"/>
    <property type="match status" value="1"/>
</dbReference>
<dbReference type="RefSeq" id="WP_179582813.1">
    <property type="nucleotide sequence ID" value="NZ_JACBYR010000001.1"/>
</dbReference>
<feature type="signal peptide" evidence="2">
    <location>
        <begin position="1"/>
        <end position="23"/>
    </location>
</feature>
<gene>
    <name evidence="3" type="ORF">FHW18_000382</name>
</gene>
<dbReference type="Pfam" id="PF03401">
    <property type="entry name" value="TctC"/>
    <property type="match status" value="1"/>
</dbReference>
<dbReference type="InterPro" id="IPR042100">
    <property type="entry name" value="Bug_dom1"/>
</dbReference>
<evidence type="ECO:0000313" key="4">
    <source>
        <dbReference type="Proteomes" id="UP000542125"/>
    </source>
</evidence>
<dbReference type="AlphaFoldDB" id="A0A7Y9IQK7"/>
<comment type="caution">
    <text evidence="3">The sequence shown here is derived from an EMBL/GenBank/DDBJ whole genome shotgun (WGS) entry which is preliminary data.</text>
</comment>
<keyword evidence="4" id="KW-1185">Reference proteome</keyword>
<dbReference type="InterPro" id="IPR005064">
    <property type="entry name" value="BUG"/>
</dbReference>
<dbReference type="SUPFAM" id="SSF53850">
    <property type="entry name" value="Periplasmic binding protein-like II"/>
    <property type="match status" value="1"/>
</dbReference>
<evidence type="ECO:0000313" key="3">
    <source>
        <dbReference type="EMBL" id="NYE81111.1"/>
    </source>
</evidence>
<dbReference type="Gene3D" id="3.40.190.10">
    <property type="entry name" value="Periplasmic binding protein-like II"/>
    <property type="match status" value="1"/>
</dbReference>
<feature type="chain" id="PRO_5031442716" evidence="2">
    <location>
        <begin position="24"/>
        <end position="322"/>
    </location>
</feature>
<dbReference type="PANTHER" id="PTHR42928:SF5">
    <property type="entry name" value="BLR1237 PROTEIN"/>
    <property type="match status" value="1"/>
</dbReference>
<comment type="similarity">
    <text evidence="1">Belongs to the UPF0065 (bug) family.</text>
</comment>
<accession>A0A7Y9IQK7</accession>
<keyword evidence="3" id="KW-0675">Receptor</keyword>
<dbReference type="Gene3D" id="3.40.190.150">
    <property type="entry name" value="Bordetella uptake gene, domain 1"/>
    <property type="match status" value="1"/>
</dbReference>
<dbReference type="CDD" id="cd07012">
    <property type="entry name" value="PBP2_Bug_TTT"/>
    <property type="match status" value="1"/>
</dbReference>
<dbReference type="Proteomes" id="UP000542125">
    <property type="component" value="Unassembled WGS sequence"/>
</dbReference>
<evidence type="ECO:0000256" key="2">
    <source>
        <dbReference type="SAM" id="SignalP"/>
    </source>
</evidence>
<dbReference type="EMBL" id="JACBYR010000001">
    <property type="protein sequence ID" value="NYE81111.1"/>
    <property type="molecule type" value="Genomic_DNA"/>
</dbReference>
<keyword evidence="2" id="KW-0732">Signal</keyword>
<reference evidence="3 4" key="1">
    <citation type="submission" date="2020-07" db="EMBL/GenBank/DDBJ databases">
        <title>Genomic Encyclopedia of Type Strains, Phase IV (KMG-V): Genome sequencing to study the core and pangenomes of soil and plant-associated prokaryotes.</title>
        <authorList>
            <person name="Whitman W."/>
        </authorList>
    </citation>
    <scope>NUCLEOTIDE SEQUENCE [LARGE SCALE GENOMIC DNA]</scope>
    <source>
        <strain evidence="3 4">SAS40</strain>
    </source>
</reference>
<sequence length="322" mass="33204">MLKKIGKLVFGGMCVMVASSAFAASWPDRPIRFIVPFPAGGSTDAFVRALLPQLRDELGQTVVVEYKAGAGGAIGADAVAKAAPDGYTIGLGSPGALMVSPSLTKTPYDTAKDFSYVSGIARVPAVLVVTQKSDIKTVAQLVERAKAKPGAVTYAHAGQGTLVHLVGELFSATAGIKLAPVPYRGAAPAVQGLMSGDTDILVADLSSVWTLIKAGQLTALAITSKDRLPALPNVPTLAESGYAKATYESEYGAIAPAGVPPEILAKLKAAMSKTLASEAVRTSYSTYGAATLDTTSAQYRDAIVSGARQWGAFVKERGITAE</sequence>
<protein>
    <submittedName>
        <fullName evidence="3">Tripartite-type tricarboxylate transporter receptor subunit TctC</fullName>
    </submittedName>
</protein>
<evidence type="ECO:0000256" key="1">
    <source>
        <dbReference type="ARBA" id="ARBA00006987"/>
    </source>
</evidence>
<proteinExistence type="inferred from homology"/>
<name>A0A7Y9IQK7_9BURK</name>